<evidence type="ECO:0000313" key="4">
    <source>
        <dbReference type="Proteomes" id="UP000577956"/>
    </source>
</evidence>
<evidence type="ECO:0000313" key="3">
    <source>
        <dbReference type="EMBL" id="NYD86816.1"/>
    </source>
</evidence>
<reference evidence="2 5" key="2">
    <citation type="submission" date="2021-01" db="EMBL/GenBank/DDBJ databases">
        <title>Whole genome shotgun sequence of Cellulomonas oligotrophica NBRC 109435.</title>
        <authorList>
            <person name="Komaki H."/>
            <person name="Tamura T."/>
        </authorList>
    </citation>
    <scope>NUCLEOTIDE SEQUENCE [LARGE SCALE GENOMIC DNA]</scope>
    <source>
        <strain evidence="2 5">NBRC 109435</strain>
    </source>
</reference>
<keyword evidence="5" id="KW-1185">Reference proteome</keyword>
<evidence type="ECO:0008006" key="6">
    <source>
        <dbReference type="Google" id="ProtNLM"/>
    </source>
</evidence>
<gene>
    <name evidence="3" type="ORF">BKA21_002365</name>
    <name evidence="2" type="ORF">Col01nite_15580</name>
</gene>
<keyword evidence="1" id="KW-0732">Signal</keyword>
<feature type="signal peptide" evidence="1">
    <location>
        <begin position="1"/>
        <end position="28"/>
    </location>
</feature>
<accession>A0A7Y9FGC0</accession>
<evidence type="ECO:0000313" key="5">
    <source>
        <dbReference type="Proteomes" id="UP000618382"/>
    </source>
</evidence>
<evidence type="ECO:0000313" key="2">
    <source>
        <dbReference type="EMBL" id="GIG32399.1"/>
    </source>
</evidence>
<proteinExistence type="predicted"/>
<reference evidence="3 4" key="1">
    <citation type="submission" date="2020-07" db="EMBL/GenBank/DDBJ databases">
        <title>Sequencing the genomes of 1000 actinobacteria strains.</title>
        <authorList>
            <person name="Klenk H.-P."/>
        </authorList>
    </citation>
    <scope>NUCLEOTIDE SEQUENCE [LARGE SCALE GENOMIC DNA]</scope>
    <source>
        <strain evidence="3 4">DSM 24482</strain>
    </source>
</reference>
<dbReference type="Proteomes" id="UP000577956">
    <property type="component" value="Unassembled WGS sequence"/>
</dbReference>
<name>A0A7Y9FGC0_9CELL</name>
<dbReference type="Proteomes" id="UP000618382">
    <property type="component" value="Unassembled WGS sequence"/>
</dbReference>
<organism evidence="3 4">
    <name type="scientific">Cellulomonas oligotrophica</name>
    <dbReference type="NCBI Taxonomy" id="931536"/>
    <lineage>
        <taxon>Bacteria</taxon>
        <taxon>Bacillati</taxon>
        <taxon>Actinomycetota</taxon>
        <taxon>Actinomycetes</taxon>
        <taxon>Micrococcales</taxon>
        <taxon>Cellulomonadaceae</taxon>
        <taxon>Cellulomonas</taxon>
    </lineage>
</organism>
<feature type="chain" id="PRO_5030839100" description="Lipoprotein" evidence="1">
    <location>
        <begin position="29"/>
        <end position="306"/>
    </location>
</feature>
<sequence>MSVRGARRAAGVVLALLLVAAGPGAASAAPTQVCEQGVTPVSPAPGDVVVAQGCVAPGLVVRGDVHVLTGVEDVTLAGLRVDGDVHVAPSVSWLQVEDARVGGDVVLARSGLVVLRQVEVAGDVRMDGPGTVAVEDSTVRGDVHGQIASFGVWRSRLFGGVDLVATDGEDTATAHLRGTWVGGWVQLRHGRPSFVASTFAGGVRLVDVRGGEVCASSVGTDVELVGVRGEPEALRLGGRALNGSCAGGPTVNPVRVAGTVRVLDGTGPPVVLDALRVGYHLGCTGNAAPPTLGDVVVLGTRSGQCA</sequence>
<dbReference type="EMBL" id="BONN01000003">
    <property type="protein sequence ID" value="GIG32399.1"/>
    <property type="molecule type" value="Genomic_DNA"/>
</dbReference>
<evidence type="ECO:0000256" key="1">
    <source>
        <dbReference type="SAM" id="SignalP"/>
    </source>
</evidence>
<dbReference type="RefSeq" id="WP_140459321.1">
    <property type="nucleotide sequence ID" value="NZ_BAABFI010000001.1"/>
</dbReference>
<protein>
    <recommendedName>
        <fullName evidence="6">Lipoprotein</fullName>
    </recommendedName>
</protein>
<dbReference type="AlphaFoldDB" id="A0A7Y9FGC0"/>
<dbReference type="EMBL" id="JACCBK010000001">
    <property type="protein sequence ID" value="NYD86816.1"/>
    <property type="molecule type" value="Genomic_DNA"/>
</dbReference>
<comment type="caution">
    <text evidence="3">The sequence shown here is derived from an EMBL/GenBank/DDBJ whole genome shotgun (WGS) entry which is preliminary data.</text>
</comment>